<organism evidence="3 4">
    <name type="scientific">Stegodyphus mimosarum</name>
    <name type="common">African social velvet spider</name>
    <dbReference type="NCBI Taxonomy" id="407821"/>
    <lineage>
        <taxon>Eukaryota</taxon>
        <taxon>Metazoa</taxon>
        <taxon>Ecdysozoa</taxon>
        <taxon>Arthropoda</taxon>
        <taxon>Chelicerata</taxon>
        <taxon>Arachnida</taxon>
        <taxon>Araneae</taxon>
        <taxon>Araneomorphae</taxon>
        <taxon>Entelegynae</taxon>
        <taxon>Eresoidea</taxon>
        <taxon>Eresidae</taxon>
        <taxon>Stegodyphus</taxon>
    </lineage>
</organism>
<sequence length="609" mass="69422">MMDLLPLISGEIVPLSLSYRSVDSYISAVQSMILLEIYDMLRKACIDKEETRYNFLYSASHCENKRNFAEIHCETIVNDNVYYPSSGDIIKMKIFTLSREINVLGYVYKHKLRSDDTGSKRICSFTVFTQNLQAFLPKENLNASKISSIKRKLNLVEAVESLRTCPLKQDIIGPSSETFSVELPISEYKVTFNDVIQSIVDEIQKPSTKHKIILLHGFPGTGKTRAVVNIIEDLFISCVSGKILVAASSDSTINEIGSRLIEANERSSFRGTLMKFVKIGLMKQNCRKKGKPPDSSSKESHDVLNFTSKKYSSFNLDREEDTWPMSQYDKLNKRWVFISEKLKTKALGETNIVLVTKDSCEYFTAFKTDMKKLFEYFIVDEASRFTEPDILQMLGPAVNTLVLIGDHLESHAVVHSKLASHFGFGRSMFERFYAVKDSLNEHVITFTEQCRMHPQICYFPSKYYYASKLRTCADLDKRYQFFPSRPYFFCDVMNGKESDNVEDNLKFNLMEAAVVSCLCISIRKLSPEISVGIITNTVGQISTIKDILHQQSQFRDVEINTVENFQGREKDLIIISCVRTEKPPGAQNLITSRSKLIVALTRARQSLII</sequence>
<evidence type="ECO:0000259" key="1">
    <source>
        <dbReference type="Pfam" id="PF13086"/>
    </source>
</evidence>
<proteinExistence type="predicted"/>
<reference evidence="3 4" key="1">
    <citation type="submission" date="2013-11" db="EMBL/GenBank/DDBJ databases">
        <title>Genome sequencing of Stegodyphus mimosarum.</title>
        <authorList>
            <person name="Bechsgaard J."/>
        </authorList>
    </citation>
    <scope>NUCLEOTIDE SEQUENCE [LARGE SCALE GENOMIC DNA]</scope>
</reference>
<dbReference type="Gene3D" id="3.40.50.300">
    <property type="entry name" value="P-loop containing nucleotide triphosphate hydrolases"/>
    <property type="match status" value="2"/>
</dbReference>
<dbReference type="PANTHER" id="PTHR10887:SF495">
    <property type="entry name" value="HELICASE SENATAXIN ISOFORM X1-RELATED"/>
    <property type="match status" value="1"/>
</dbReference>
<feature type="domain" description="DNA2/NAM7 helicase-like C-terminal" evidence="2">
    <location>
        <begin position="425"/>
        <end position="609"/>
    </location>
</feature>
<dbReference type="InterPro" id="IPR047187">
    <property type="entry name" value="SF1_C_Upf1"/>
</dbReference>
<gene>
    <name evidence="3" type="ORF">X975_08589</name>
</gene>
<feature type="domain" description="DNA2/NAM7 helicase helicase" evidence="1">
    <location>
        <begin position="325"/>
        <end position="417"/>
    </location>
</feature>
<dbReference type="InterPro" id="IPR045055">
    <property type="entry name" value="DNA2/NAM7-like"/>
</dbReference>
<dbReference type="AlphaFoldDB" id="A0A087UWM6"/>
<dbReference type="STRING" id="407821.A0A087UWM6"/>
<dbReference type="InterPro" id="IPR027417">
    <property type="entry name" value="P-loop_NTPase"/>
</dbReference>
<keyword evidence="4" id="KW-1185">Reference proteome</keyword>
<dbReference type="CDD" id="cd18808">
    <property type="entry name" value="SF1_C_Upf1"/>
    <property type="match status" value="1"/>
</dbReference>
<dbReference type="InterPro" id="IPR041679">
    <property type="entry name" value="DNA2/NAM7-like_C"/>
</dbReference>
<dbReference type="InterPro" id="IPR041677">
    <property type="entry name" value="DNA2/NAM7_AAA_11"/>
</dbReference>
<protein>
    <submittedName>
        <fullName evidence="3">Regulator of nonsense transcripts 1-like protein</fullName>
    </submittedName>
</protein>
<dbReference type="GO" id="GO:0001147">
    <property type="term" value="F:transcription termination site sequence-specific DNA binding"/>
    <property type="evidence" value="ECO:0007669"/>
    <property type="project" value="TreeGrafter"/>
</dbReference>
<dbReference type="Proteomes" id="UP000054359">
    <property type="component" value="Unassembled WGS sequence"/>
</dbReference>
<name>A0A087UWM6_STEMI</name>
<dbReference type="GO" id="GO:0016604">
    <property type="term" value="C:nuclear body"/>
    <property type="evidence" value="ECO:0007669"/>
    <property type="project" value="TreeGrafter"/>
</dbReference>
<feature type="non-terminal residue" evidence="3">
    <location>
        <position position="609"/>
    </location>
</feature>
<dbReference type="Pfam" id="PF13086">
    <property type="entry name" value="AAA_11"/>
    <property type="match status" value="2"/>
</dbReference>
<feature type="domain" description="DNA2/NAM7 helicase helicase" evidence="1">
    <location>
        <begin position="202"/>
        <end position="283"/>
    </location>
</feature>
<evidence type="ECO:0000313" key="3">
    <source>
        <dbReference type="EMBL" id="KFM81765.1"/>
    </source>
</evidence>
<accession>A0A087UWM6</accession>
<dbReference type="EMBL" id="KK122028">
    <property type="protein sequence ID" value="KFM81765.1"/>
    <property type="molecule type" value="Genomic_DNA"/>
</dbReference>
<evidence type="ECO:0000313" key="4">
    <source>
        <dbReference type="Proteomes" id="UP000054359"/>
    </source>
</evidence>
<dbReference type="Pfam" id="PF13087">
    <property type="entry name" value="AAA_12"/>
    <property type="match status" value="1"/>
</dbReference>
<evidence type="ECO:0000259" key="2">
    <source>
        <dbReference type="Pfam" id="PF13087"/>
    </source>
</evidence>
<dbReference type="GO" id="GO:0006369">
    <property type="term" value="P:termination of RNA polymerase II transcription"/>
    <property type="evidence" value="ECO:0007669"/>
    <property type="project" value="TreeGrafter"/>
</dbReference>
<dbReference type="OrthoDB" id="6513042at2759"/>
<dbReference type="PANTHER" id="PTHR10887">
    <property type="entry name" value="DNA2/NAM7 HELICASE FAMILY"/>
    <property type="match status" value="1"/>
</dbReference>
<dbReference type="SUPFAM" id="SSF52540">
    <property type="entry name" value="P-loop containing nucleoside triphosphate hydrolases"/>
    <property type="match status" value="1"/>
</dbReference>
<dbReference type="GO" id="GO:0004386">
    <property type="term" value="F:helicase activity"/>
    <property type="evidence" value="ECO:0007669"/>
    <property type="project" value="InterPro"/>
</dbReference>